<keyword evidence="1" id="KW-0472">Membrane</keyword>
<evidence type="ECO:0000313" key="2">
    <source>
        <dbReference type="EMBL" id="MBP2293803.1"/>
    </source>
</evidence>
<feature type="transmembrane region" description="Helical" evidence="1">
    <location>
        <begin position="117"/>
        <end position="135"/>
    </location>
</feature>
<gene>
    <name evidence="2" type="ORF">J2851_003587</name>
</gene>
<feature type="transmembrane region" description="Helical" evidence="1">
    <location>
        <begin position="35"/>
        <end position="55"/>
    </location>
</feature>
<feature type="transmembrane region" description="Helical" evidence="1">
    <location>
        <begin position="12"/>
        <end position="28"/>
    </location>
</feature>
<accession>A0ABS4SML2</accession>
<keyword evidence="3" id="KW-1185">Reference proteome</keyword>
<feature type="transmembrane region" description="Helical" evidence="1">
    <location>
        <begin position="207"/>
        <end position="232"/>
    </location>
</feature>
<keyword evidence="1" id="KW-0812">Transmembrane</keyword>
<feature type="transmembrane region" description="Helical" evidence="1">
    <location>
        <begin position="252"/>
        <end position="274"/>
    </location>
</feature>
<protein>
    <submittedName>
        <fullName evidence="2">UDP-N-acetylmuramyl pentapeptide phosphotransferase/UDP-N-acetylglucosamine-1-phosphate transferase</fullName>
    </submittedName>
</protein>
<reference evidence="2 3" key="1">
    <citation type="submission" date="2021-03" db="EMBL/GenBank/DDBJ databases">
        <title>Genomic Encyclopedia of Type Strains, Phase III (KMG-III): the genomes of soil and plant-associated and newly described type strains.</title>
        <authorList>
            <person name="Whitman W."/>
        </authorList>
    </citation>
    <scope>NUCLEOTIDE SEQUENCE [LARGE SCALE GENOMIC DNA]</scope>
    <source>
        <strain evidence="2 3">IMMIB AFH-6</strain>
    </source>
</reference>
<dbReference type="RefSeq" id="WP_209767723.1">
    <property type="nucleotide sequence ID" value="NZ_JAGINP010000012.1"/>
</dbReference>
<feature type="transmembrane region" description="Helical" evidence="1">
    <location>
        <begin position="142"/>
        <end position="163"/>
    </location>
</feature>
<comment type="caution">
    <text evidence="2">The sequence shown here is derived from an EMBL/GenBank/DDBJ whole genome shotgun (WGS) entry which is preliminary data.</text>
</comment>
<evidence type="ECO:0000313" key="3">
    <source>
        <dbReference type="Proteomes" id="UP000781958"/>
    </source>
</evidence>
<dbReference type="Proteomes" id="UP000781958">
    <property type="component" value="Unassembled WGS sequence"/>
</dbReference>
<feature type="transmembrane region" description="Helical" evidence="1">
    <location>
        <begin position="93"/>
        <end position="111"/>
    </location>
</feature>
<feature type="transmembrane region" description="Helical" evidence="1">
    <location>
        <begin position="169"/>
        <end position="186"/>
    </location>
</feature>
<evidence type="ECO:0000256" key="1">
    <source>
        <dbReference type="SAM" id="Phobius"/>
    </source>
</evidence>
<proteinExistence type="predicted"/>
<organism evidence="2 3">
    <name type="scientific">Azospirillum rugosum</name>
    <dbReference type="NCBI Taxonomy" id="416170"/>
    <lineage>
        <taxon>Bacteria</taxon>
        <taxon>Pseudomonadati</taxon>
        <taxon>Pseudomonadota</taxon>
        <taxon>Alphaproteobacteria</taxon>
        <taxon>Rhodospirillales</taxon>
        <taxon>Azospirillaceae</taxon>
        <taxon>Azospirillum</taxon>
    </lineage>
</organism>
<sequence length="282" mass="27974">MSDLLHDPFVQSSILPLLLSVVAVGALHRLAPGRLLAVAGIGVTFLAVFALVVGVPALPPPSSMGKLFWSVAGGFVLGVVADAVGVRGRAGSALAAAWLAASLVWIALPALDTPAAFATLLVLLLVGACVVFGRVDANDGRNAVASAAVLLALALAIGGTALIGSSASIAQMALALAAATGGFLLWNWPVERHGWGVSGRVASGTAVLLAGVLALYTQTEAAVLLLALPALLAERLGRRLPLPDSGLGRAAGGAAVTVLSVLPALIAIGVAYLLGGAEASPY</sequence>
<name>A0ABS4SML2_9PROT</name>
<keyword evidence="1" id="KW-1133">Transmembrane helix</keyword>
<feature type="transmembrane region" description="Helical" evidence="1">
    <location>
        <begin position="67"/>
        <end position="86"/>
    </location>
</feature>
<dbReference type="EMBL" id="JAGINP010000012">
    <property type="protein sequence ID" value="MBP2293803.1"/>
    <property type="molecule type" value="Genomic_DNA"/>
</dbReference>